<feature type="transmembrane region" description="Helical" evidence="2">
    <location>
        <begin position="237"/>
        <end position="255"/>
    </location>
</feature>
<evidence type="ECO:0000256" key="2">
    <source>
        <dbReference type="SAM" id="Phobius"/>
    </source>
</evidence>
<dbReference type="SUPFAM" id="SSF103473">
    <property type="entry name" value="MFS general substrate transporter"/>
    <property type="match status" value="1"/>
</dbReference>
<evidence type="ECO:0000313" key="4">
    <source>
        <dbReference type="EMBL" id="AKN21519.1"/>
    </source>
</evidence>
<accession>A0A0H3YJ62</accession>
<feature type="transmembrane region" description="Helical" evidence="2">
    <location>
        <begin position="364"/>
        <end position="387"/>
    </location>
</feature>
<feature type="transmembrane region" description="Helical" evidence="2">
    <location>
        <begin position="57"/>
        <end position="76"/>
    </location>
</feature>
<dbReference type="Gene3D" id="1.20.1250.20">
    <property type="entry name" value="MFS general substrate transporter like domains"/>
    <property type="match status" value="1"/>
</dbReference>
<feature type="transmembrane region" description="Helical" evidence="2">
    <location>
        <begin position="275"/>
        <end position="296"/>
    </location>
</feature>
<dbReference type="GO" id="GO:0016020">
    <property type="term" value="C:membrane"/>
    <property type="evidence" value="ECO:0007669"/>
    <property type="project" value="UniProtKB-SubCell"/>
</dbReference>
<dbReference type="InterPro" id="IPR020846">
    <property type="entry name" value="MFS_dom"/>
</dbReference>
<protein>
    <submittedName>
        <fullName evidence="4">Slc16a-24</fullName>
    </submittedName>
</protein>
<organism evidence="4">
    <name type="scientific">Schmidtea mediterranea</name>
    <name type="common">Freshwater planarian flatworm</name>
    <dbReference type="NCBI Taxonomy" id="79327"/>
    <lineage>
        <taxon>Eukaryota</taxon>
        <taxon>Metazoa</taxon>
        <taxon>Spiralia</taxon>
        <taxon>Lophotrochozoa</taxon>
        <taxon>Platyhelminthes</taxon>
        <taxon>Rhabditophora</taxon>
        <taxon>Seriata</taxon>
        <taxon>Tricladida</taxon>
        <taxon>Continenticola</taxon>
        <taxon>Geoplanoidea</taxon>
        <taxon>Dugesiidae</taxon>
        <taxon>Schmidtea</taxon>
    </lineage>
</organism>
<feature type="domain" description="Major facilitator superfamily (MFS) profile" evidence="3">
    <location>
        <begin position="237"/>
        <end position="403"/>
    </location>
</feature>
<dbReference type="PANTHER" id="PTHR11360:SF284">
    <property type="entry name" value="EG:103B4.3 PROTEIN-RELATED"/>
    <property type="match status" value="1"/>
</dbReference>
<keyword evidence="2" id="KW-0812">Transmembrane</keyword>
<dbReference type="PANTHER" id="PTHR11360">
    <property type="entry name" value="MONOCARBOXYLATE TRANSPORTER"/>
    <property type="match status" value="1"/>
</dbReference>
<dbReference type="InterPro" id="IPR050327">
    <property type="entry name" value="Proton-linked_MCT"/>
</dbReference>
<evidence type="ECO:0000256" key="1">
    <source>
        <dbReference type="ARBA" id="ARBA00004141"/>
    </source>
</evidence>
<proteinExistence type="evidence at transcript level"/>
<feature type="transmembrane region" description="Helical" evidence="2">
    <location>
        <begin position="30"/>
        <end position="50"/>
    </location>
</feature>
<feature type="transmembrane region" description="Helical" evidence="2">
    <location>
        <begin position="326"/>
        <end position="352"/>
    </location>
</feature>
<feature type="transmembrane region" description="Helical" evidence="2">
    <location>
        <begin position="303"/>
        <end position="320"/>
    </location>
</feature>
<dbReference type="OrthoDB" id="10060767at2759"/>
<dbReference type="PROSITE" id="PS50850">
    <property type="entry name" value="MFS"/>
    <property type="match status" value="1"/>
</dbReference>
<evidence type="ECO:0000259" key="3">
    <source>
        <dbReference type="PROSITE" id="PS50850"/>
    </source>
</evidence>
<feature type="transmembrane region" description="Helical" evidence="2">
    <location>
        <begin position="82"/>
        <end position="108"/>
    </location>
</feature>
<keyword evidence="2" id="KW-0472">Membrane</keyword>
<dbReference type="InterPro" id="IPR011701">
    <property type="entry name" value="MFS"/>
</dbReference>
<gene>
    <name evidence="4" type="primary">slc16a-24</name>
</gene>
<comment type="subcellular location">
    <subcellularLocation>
        <location evidence="1">Membrane</location>
        <topology evidence="1">Multi-pass membrane protein</topology>
    </subcellularLocation>
</comment>
<sequence>MITDGIVFSYGILTKEYISNFGISRLTASLIGSILVGLTLSLAPIAYYLSVIFDHRIVSLIGSLLSIIGFTIPYLYHELWFVVLNTSVLCGIGFGLIYLPSIAIVNVWFENVKPLAIGIAVSGSGLGTFAFSLIFEYLPIIVGLKYTMLITGGILLLLLPCSLIYRPIPCQDNENSTRNTLENCIELMIDERNCEENYLENSCGMNSVNTGRSNKFQIPQTVISKESSMYELLKNPIILLLLFSNVLSGIGFNSPYVFTKERAILLGVPVNESKFLISTIGLGTCLGRVGFGYLATLKVVNRFHLYNVSLVISGLILAMTRWTNNFIFIVSYTTIYGIVTGSFVTLTSVILLDIFGKDNAQKAFALSLVSQGLAALIGPPIIALMYAKTQSFDLAFTICGILM</sequence>
<dbReference type="EMBL" id="KT163569">
    <property type="protein sequence ID" value="AKN21519.1"/>
    <property type="molecule type" value="mRNA"/>
</dbReference>
<dbReference type="Pfam" id="PF07690">
    <property type="entry name" value="MFS_1"/>
    <property type="match status" value="1"/>
</dbReference>
<dbReference type="InterPro" id="IPR036259">
    <property type="entry name" value="MFS_trans_sf"/>
</dbReference>
<feature type="transmembrane region" description="Helical" evidence="2">
    <location>
        <begin position="146"/>
        <end position="165"/>
    </location>
</feature>
<name>A0A0H3YJ62_SCHMD</name>
<dbReference type="GO" id="GO:0008028">
    <property type="term" value="F:monocarboxylic acid transmembrane transporter activity"/>
    <property type="evidence" value="ECO:0007669"/>
    <property type="project" value="TreeGrafter"/>
</dbReference>
<keyword evidence="2" id="KW-1133">Transmembrane helix</keyword>
<feature type="non-terminal residue" evidence="4">
    <location>
        <position position="403"/>
    </location>
</feature>
<reference evidence="4" key="1">
    <citation type="journal article" date="2015" name="Elife">
        <title>Stem cells and fluid flow drive cyst formation in an invertebrate excretory organ.</title>
        <authorList>
            <person name="Thi-Kim Vu H."/>
            <person name="Rink J.C."/>
            <person name="McKinney S.A."/>
            <person name="McClain M."/>
            <person name="Lakshmanaperumal N."/>
            <person name="Alexander R."/>
            <person name="Sanchez Alvarado A."/>
        </authorList>
    </citation>
    <scope>NUCLEOTIDE SEQUENCE</scope>
</reference>
<dbReference type="AlphaFoldDB" id="A0A0H3YJ62"/>
<feature type="transmembrane region" description="Helical" evidence="2">
    <location>
        <begin position="115"/>
        <end position="134"/>
    </location>
</feature>